<feature type="region of interest" description="Disordered" evidence="1">
    <location>
        <begin position="1"/>
        <end position="21"/>
    </location>
</feature>
<name>A0A450SU65_9GAMM</name>
<dbReference type="Pfam" id="PF14384">
    <property type="entry name" value="BrnA_antitoxin"/>
    <property type="match status" value="1"/>
</dbReference>
<evidence type="ECO:0000313" key="2">
    <source>
        <dbReference type="EMBL" id="VFJ57525.1"/>
    </source>
</evidence>
<sequence>MNDFSSSPISDERDEYPKVTQADLDRARFRVGFRPAPRRQSITLSLDANLIDYFKSKAGERGYQILINETLRQAKEREEFKNTTATMDHP</sequence>
<proteinExistence type="predicted"/>
<evidence type="ECO:0000256" key="1">
    <source>
        <dbReference type="SAM" id="MobiDB-lite"/>
    </source>
</evidence>
<reference evidence="2" key="1">
    <citation type="submission" date="2019-02" db="EMBL/GenBank/DDBJ databases">
        <authorList>
            <person name="Gruber-Vodicka R. H."/>
            <person name="Seah K. B. B."/>
        </authorList>
    </citation>
    <scope>NUCLEOTIDE SEQUENCE</scope>
    <source>
        <strain evidence="2">BECK_DK161</strain>
    </source>
</reference>
<protein>
    <submittedName>
        <fullName evidence="2">BrnA antitoxin of type II toxin-antitoxin system</fullName>
    </submittedName>
</protein>
<dbReference type="EMBL" id="CAADEY010000060">
    <property type="protein sequence ID" value="VFJ57525.1"/>
    <property type="molecule type" value="Genomic_DNA"/>
</dbReference>
<dbReference type="AlphaFoldDB" id="A0A450SU65"/>
<organism evidence="2">
    <name type="scientific">Candidatus Kentrum sp. DK</name>
    <dbReference type="NCBI Taxonomy" id="2126562"/>
    <lineage>
        <taxon>Bacteria</taxon>
        <taxon>Pseudomonadati</taxon>
        <taxon>Pseudomonadota</taxon>
        <taxon>Gammaproteobacteria</taxon>
        <taxon>Candidatus Kentrum</taxon>
    </lineage>
</organism>
<dbReference type="InterPro" id="IPR025528">
    <property type="entry name" value="BrnA_antitoxin"/>
</dbReference>
<gene>
    <name evidence="2" type="ORF">BECKDK2373C_GA0170839_106013</name>
</gene>
<accession>A0A450SU65</accession>